<proteinExistence type="predicted"/>
<protein>
    <submittedName>
        <fullName evidence="1">Uncharacterized protein</fullName>
    </submittedName>
</protein>
<evidence type="ECO:0000313" key="1">
    <source>
        <dbReference type="EMBL" id="BCM24855.1"/>
    </source>
</evidence>
<keyword evidence="2" id="KW-1185">Reference proteome</keyword>
<sequence>MKTIVYQSYRTTNVPAWIETCMQTVRSWAALNGFEYQFIDDGLFDYIPNWVREKSVGEICPQTDLARLIVAKKYLSQGYEQTIWIDADMVVFAPEHLVVSPQTGYLFCHETWVKSDQQGKLAITHHINNSITSFAKHNQQLDFLIDACLRIASLKPKLTRLDLGTTLLSNLGNAIPIPLLTNVGMLSPDMMIDITSGTDLYLKAYAAKMMAPLACANMCASLVGRSSRDVASDNLLYEQVINKCLESKGEVVNRHFIPR</sequence>
<evidence type="ECO:0000313" key="2">
    <source>
        <dbReference type="Proteomes" id="UP000826722"/>
    </source>
</evidence>
<accession>A0A8D5G353</accession>
<reference evidence="1" key="1">
    <citation type="journal article" date="2021" name="Arch. Microbiol.">
        <title>Methyloradius palustris gen. nov., sp. nov., a methanol-oxidizing bacterium isolated from snow.</title>
        <authorList>
            <person name="Miyadera T."/>
            <person name="Kojima H."/>
            <person name="Fukui M."/>
        </authorList>
    </citation>
    <scope>NUCLEOTIDE SEQUENCE</scope>
    <source>
        <strain evidence="1">Zm11</strain>
    </source>
</reference>
<name>A0A8D5G353_9PROT</name>
<dbReference type="KEGG" id="mpau:ZMTM_11140"/>
<dbReference type="AlphaFoldDB" id="A0A8D5G353"/>
<gene>
    <name evidence="1" type="ORF">ZMTM_11140</name>
</gene>
<dbReference type="Proteomes" id="UP000826722">
    <property type="component" value="Chromosome"/>
</dbReference>
<dbReference type="EMBL" id="AP024110">
    <property type="protein sequence ID" value="BCM24855.1"/>
    <property type="molecule type" value="Genomic_DNA"/>
</dbReference>
<dbReference type="RefSeq" id="WP_221765346.1">
    <property type="nucleotide sequence ID" value="NZ_AP024110.1"/>
</dbReference>
<organism evidence="1 2">
    <name type="scientific">Methyloradius palustris</name>
    <dbReference type="NCBI Taxonomy" id="2778876"/>
    <lineage>
        <taxon>Bacteria</taxon>
        <taxon>Pseudomonadati</taxon>
        <taxon>Pseudomonadota</taxon>
        <taxon>Betaproteobacteria</taxon>
        <taxon>Nitrosomonadales</taxon>
        <taxon>Methylophilaceae</taxon>
        <taxon>Methyloradius</taxon>
    </lineage>
</organism>